<comment type="caution">
    <text evidence="2">The sequence shown here is derived from an EMBL/GenBank/DDBJ whole genome shotgun (WGS) entry which is preliminary data.</text>
</comment>
<evidence type="ECO:0000256" key="1">
    <source>
        <dbReference type="SAM" id="MobiDB-lite"/>
    </source>
</evidence>
<dbReference type="EMBL" id="CM031840">
    <property type="protein sequence ID" value="KAG6672989.1"/>
    <property type="molecule type" value="Genomic_DNA"/>
</dbReference>
<evidence type="ECO:0000313" key="2">
    <source>
        <dbReference type="EMBL" id="KAG6672989.1"/>
    </source>
</evidence>
<protein>
    <submittedName>
        <fullName evidence="2">Uncharacterized protein</fullName>
    </submittedName>
</protein>
<name>A0A922D547_CARIL</name>
<accession>A0A922D547</accession>
<reference evidence="2" key="1">
    <citation type="submission" date="2021-01" db="EMBL/GenBank/DDBJ databases">
        <authorList>
            <person name="Lovell J.T."/>
            <person name="Bentley N."/>
            <person name="Bhattarai G."/>
            <person name="Jenkins J.W."/>
            <person name="Sreedasyam A."/>
            <person name="Alarcon Y."/>
            <person name="Bock C."/>
            <person name="Boston L."/>
            <person name="Carlson J."/>
            <person name="Cervantes K."/>
            <person name="Clermont K."/>
            <person name="Krom N."/>
            <person name="Kubenka K."/>
            <person name="Mamidi S."/>
            <person name="Mattison C."/>
            <person name="Monteros M."/>
            <person name="Pisani C."/>
            <person name="Plott C."/>
            <person name="Rajasekar S."/>
            <person name="Rhein H.S."/>
            <person name="Rohla C."/>
            <person name="Song M."/>
            <person name="Hilaire R.S."/>
            <person name="Shu S."/>
            <person name="Wells L."/>
            <person name="Wang X."/>
            <person name="Webber J."/>
            <person name="Heerema R.J."/>
            <person name="Klein P."/>
            <person name="Conner P."/>
            <person name="Grauke L."/>
            <person name="Grimwood J."/>
            <person name="Schmutz J."/>
            <person name="Randall J.J."/>
        </authorList>
    </citation>
    <scope>NUCLEOTIDE SEQUENCE</scope>
    <source>
        <tissue evidence="2">Leaf</tissue>
    </source>
</reference>
<evidence type="ECO:0000313" key="3">
    <source>
        <dbReference type="Proteomes" id="UP000811246"/>
    </source>
</evidence>
<feature type="region of interest" description="Disordered" evidence="1">
    <location>
        <begin position="59"/>
        <end position="79"/>
    </location>
</feature>
<gene>
    <name evidence="2" type="ORF">I3842_16G087200</name>
</gene>
<dbReference type="Proteomes" id="UP000811246">
    <property type="component" value="Chromosome 16"/>
</dbReference>
<proteinExistence type="predicted"/>
<dbReference type="AlphaFoldDB" id="A0A922D547"/>
<sequence>MHATNMNSSPAIIVVCFMCDLDSKMRWDETCFNNYLFLYAFNSFKEILSVKHENVLTTPLKKSQRHQKRHSPLEFHREV</sequence>
<organism evidence="2 3">
    <name type="scientific">Carya illinoinensis</name>
    <name type="common">Pecan</name>
    <dbReference type="NCBI Taxonomy" id="32201"/>
    <lineage>
        <taxon>Eukaryota</taxon>
        <taxon>Viridiplantae</taxon>
        <taxon>Streptophyta</taxon>
        <taxon>Embryophyta</taxon>
        <taxon>Tracheophyta</taxon>
        <taxon>Spermatophyta</taxon>
        <taxon>Magnoliopsida</taxon>
        <taxon>eudicotyledons</taxon>
        <taxon>Gunneridae</taxon>
        <taxon>Pentapetalae</taxon>
        <taxon>rosids</taxon>
        <taxon>fabids</taxon>
        <taxon>Fagales</taxon>
        <taxon>Juglandaceae</taxon>
        <taxon>Carya</taxon>
    </lineage>
</organism>